<keyword evidence="1" id="KW-1133">Transmembrane helix</keyword>
<evidence type="ECO:0000313" key="3">
    <source>
        <dbReference type="Proteomes" id="UP000033854"/>
    </source>
</evidence>
<evidence type="ECO:0000313" key="2">
    <source>
        <dbReference type="EMBL" id="KKS42930.1"/>
    </source>
</evidence>
<proteinExistence type="predicted"/>
<sequence length="74" mass="8062">MAGNKIGGENMRSKDKLAVGKALIYFSIVSVILAFIGALGTDLWLASTQWMLVGLTAAIWGVFVLIEAEFRMKK</sequence>
<feature type="transmembrane region" description="Helical" evidence="1">
    <location>
        <begin position="22"/>
        <end position="41"/>
    </location>
</feature>
<accession>A0A0G0Z2B3</accession>
<protein>
    <submittedName>
        <fullName evidence="2">Uncharacterized protein</fullName>
    </submittedName>
</protein>
<organism evidence="2 3">
    <name type="scientific">Candidatus Collierbacteria bacterium GW2011_GWA2_42_17</name>
    <dbReference type="NCBI Taxonomy" id="1618378"/>
    <lineage>
        <taxon>Bacteria</taxon>
        <taxon>Candidatus Collieribacteriota</taxon>
    </lineage>
</organism>
<gene>
    <name evidence="2" type="ORF">UV06_C0004G0065</name>
</gene>
<dbReference type="Proteomes" id="UP000033854">
    <property type="component" value="Unassembled WGS sequence"/>
</dbReference>
<reference evidence="2 3" key="1">
    <citation type="journal article" date="2015" name="Nature">
        <title>rRNA introns, odd ribosomes, and small enigmatic genomes across a large radiation of phyla.</title>
        <authorList>
            <person name="Brown C.T."/>
            <person name="Hug L.A."/>
            <person name="Thomas B.C."/>
            <person name="Sharon I."/>
            <person name="Castelle C.J."/>
            <person name="Singh A."/>
            <person name="Wilkins M.J."/>
            <person name="Williams K.H."/>
            <person name="Banfield J.F."/>
        </authorList>
    </citation>
    <scope>NUCLEOTIDE SEQUENCE [LARGE SCALE GENOMIC DNA]</scope>
</reference>
<comment type="caution">
    <text evidence="2">The sequence shown here is derived from an EMBL/GenBank/DDBJ whole genome shotgun (WGS) entry which is preliminary data.</text>
</comment>
<keyword evidence="1" id="KW-0472">Membrane</keyword>
<feature type="transmembrane region" description="Helical" evidence="1">
    <location>
        <begin position="47"/>
        <end position="66"/>
    </location>
</feature>
<keyword evidence="1" id="KW-0812">Transmembrane</keyword>
<evidence type="ECO:0000256" key="1">
    <source>
        <dbReference type="SAM" id="Phobius"/>
    </source>
</evidence>
<dbReference type="AlphaFoldDB" id="A0A0G0Z2B3"/>
<dbReference type="EMBL" id="LCDA01000004">
    <property type="protein sequence ID" value="KKS42930.1"/>
    <property type="molecule type" value="Genomic_DNA"/>
</dbReference>
<name>A0A0G0Z2B3_9BACT</name>